<keyword evidence="4" id="KW-1185">Reference proteome</keyword>
<comment type="caution">
    <text evidence="3">The sequence shown here is derived from an EMBL/GenBank/DDBJ whole genome shotgun (WGS) entry which is preliminary data.</text>
</comment>
<keyword evidence="1" id="KW-0732">Signal</keyword>
<evidence type="ECO:0000313" key="3">
    <source>
        <dbReference type="EMBL" id="GHD70286.1"/>
    </source>
</evidence>
<protein>
    <recommendedName>
        <fullName evidence="2">Solute-binding protein family 3/N-terminal domain-containing protein</fullName>
    </recommendedName>
</protein>
<evidence type="ECO:0000256" key="1">
    <source>
        <dbReference type="ARBA" id="ARBA00022729"/>
    </source>
</evidence>
<dbReference type="Gene3D" id="3.40.190.10">
    <property type="entry name" value="Periplasmic binding protein-like II"/>
    <property type="match status" value="2"/>
</dbReference>
<name>A0ABQ3H4H6_9NEIS</name>
<gene>
    <name evidence="3" type="ORF">GCM10011419_00250</name>
</gene>
<reference evidence="4" key="1">
    <citation type="journal article" date="2019" name="Int. J. Syst. Evol. Microbiol.">
        <title>The Global Catalogue of Microorganisms (GCM) 10K type strain sequencing project: providing services to taxonomists for standard genome sequencing and annotation.</title>
        <authorList>
            <consortium name="The Broad Institute Genomics Platform"/>
            <consortium name="The Broad Institute Genome Sequencing Center for Infectious Disease"/>
            <person name="Wu L."/>
            <person name="Ma J."/>
        </authorList>
    </citation>
    <scope>NUCLEOTIDE SEQUENCE [LARGE SCALE GENOMIC DNA]</scope>
    <source>
        <strain evidence="4">KCTC 23713</strain>
    </source>
</reference>
<accession>A0ABQ3H4H6</accession>
<feature type="domain" description="Solute-binding protein family 3/N-terminal" evidence="2">
    <location>
        <begin position="18"/>
        <end position="235"/>
    </location>
</feature>
<evidence type="ECO:0000313" key="4">
    <source>
        <dbReference type="Proteomes" id="UP000662678"/>
    </source>
</evidence>
<evidence type="ECO:0000259" key="2">
    <source>
        <dbReference type="SMART" id="SM00062"/>
    </source>
</evidence>
<dbReference type="PANTHER" id="PTHR35936">
    <property type="entry name" value="MEMBRANE-BOUND LYTIC MUREIN TRANSGLYCOSYLASE F"/>
    <property type="match status" value="1"/>
</dbReference>
<sequence length="235" mass="25801">MAASWLLAASLASATPGKLLILLDNSTEMPLASLQGSTLLAGIHLEVGRALASEFGKQASFLVLPRKRISDSLQNGDADLLCLYRPEWLPGPFQWSRPFLPNAELLITRRDQPRPGSITSLAGQGIGTIHGFRYPELETGLGKNLIRDDAPNASSNLKKLEAGRTHHAAINQLYLHYQQKLGQLPVALHPPLVLNNYQTGCALSRRSQISLPQLNHAITHLVNNKTIARILEKYR</sequence>
<proteinExistence type="predicted"/>
<dbReference type="Proteomes" id="UP000662678">
    <property type="component" value="Unassembled WGS sequence"/>
</dbReference>
<dbReference type="PANTHER" id="PTHR35936:SF6">
    <property type="entry name" value="AMINO ACID ABC TRANSPORTER SUBSTRATE-BINDING PAAT FAMILY PROTEIN"/>
    <property type="match status" value="1"/>
</dbReference>
<dbReference type="EMBL" id="BMYP01000001">
    <property type="protein sequence ID" value="GHD70286.1"/>
    <property type="molecule type" value="Genomic_DNA"/>
</dbReference>
<dbReference type="SMART" id="SM00062">
    <property type="entry name" value="PBPb"/>
    <property type="match status" value="1"/>
</dbReference>
<dbReference type="InterPro" id="IPR001638">
    <property type="entry name" value="Solute-binding_3/MltF_N"/>
</dbReference>
<dbReference type="SUPFAM" id="SSF53850">
    <property type="entry name" value="Periplasmic binding protein-like II"/>
    <property type="match status" value="1"/>
</dbReference>
<organism evidence="3 4">
    <name type="scientific">Vogesella fluminis</name>
    <dbReference type="NCBI Taxonomy" id="1069161"/>
    <lineage>
        <taxon>Bacteria</taxon>
        <taxon>Pseudomonadati</taxon>
        <taxon>Pseudomonadota</taxon>
        <taxon>Betaproteobacteria</taxon>
        <taxon>Neisseriales</taxon>
        <taxon>Chromobacteriaceae</taxon>
        <taxon>Vogesella</taxon>
    </lineage>
</organism>